<dbReference type="PANTHER" id="PTHR45625:SF4">
    <property type="entry name" value="PEPTIDYLPROLYL ISOMERASE DOMAIN AND WD REPEAT-CONTAINING PROTEIN 1"/>
    <property type="match status" value="1"/>
</dbReference>
<dbReference type="CDD" id="cd00317">
    <property type="entry name" value="cyclophilin"/>
    <property type="match status" value="1"/>
</dbReference>
<dbReference type="Gene3D" id="2.40.100.10">
    <property type="entry name" value="Cyclophilin-like"/>
    <property type="match status" value="1"/>
</dbReference>
<evidence type="ECO:0000313" key="6">
    <source>
        <dbReference type="EMBL" id="NGQ90877.1"/>
    </source>
</evidence>
<feature type="domain" description="PPIase cyclophilin-type" evidence="5">
    <location>
        <begin position="40"/>
        <end position="202"/>
    </location>
</feature>
<keyword evidence="2 4" id="KW-0697">Rotamase</keyword>
<dbReference type="PANTHER" id="PTHR45625">
    <property type="entry name" value="PEPTIDYL-PROLYL CIS-TRANS ISOMERASE-RELATED"/>
    <property type="match status" value="1"/>
</dbReference>
<dbReference type="PRINTS" id="PR00153">
    <property type="entry name" value="CSAPPISMRASE"/>
</dbReference>
<feature type="signal peptide" evidence="4">
    <location>
        <begin position="1"/>
        <end position="30"/>
    </location>
</feature>
<dbReference type="PROSITE" id="PS00170">
    <property type="entry name" value="CSA_PPIASE_1"/>
    <property type="match status" value="1"/>
</dbReference>
<dbReference type="InterPro" id="IPR020892">
    <property type="entry name" value="Cyclophilin-type_PPIase_CS"/>
</dbReference>
<name>A0A6M1TSU6_9RHOB</name>
<dbReference type="PROSITE" id="PS50072">
    <property type="entry name" value="CSA_PPIASE_2"/>
    <property type="match status" value="1"/>
</dbReference>
<keyword evidence="7" id="KW-1185">Reference proteome</keyword>
<dbReference type="EMBL" id="JAALFE010000006">
    <property type="protein sequence ID" value="NGQ90877.1"/>
    <property type="molecule type" value="Genomic_DNA"/>
</dbReference>
<protein>
    <recommendedName>
        <fullName evidence="4">Peptidyl-prolyl cis-trans isomerase</fullName>
        <shortName evidence="4">PPIase</shortName>
        <ecNumber evidence="4">5.2.1.8</ecNumber>
    </recommendedName>
</protein>
<organism evidence="6 7">
    <name type="scientific">Paragemmobacter kunshanensis</name>
    <dbReference type="NCBI Taxonomy" id="2583234"/>
    <lineage>
        <taxon>Bacteria</taxon>
        <taxon>Pseudomonadati</taxon>
        <taxon>Pseudomonadota</taxon>
        <taxon>Alphaproteobacteria</taxon>
        <taxon>Rhodobacterales</taxon>
        <taxon>Paracoccaceae</taxon>
        <taxon>Paragemmobacter</taxon>
    </lineage>
</organism>
<evidence type="ECO:0000256" key="3">
    <source>
        <dbReference type="ARBA" id="ARBA00023235"/>
    </source>
</evidence>
<evidence type="ECO:0000256" key="4">
    <source>
        <dbReference type="RuleBase" id="RU363019"/>
    </source>
</evidence>
<dbReference type="SUPFAM" id="SSF50891">
    <property type="entry name" value="Cyclophilin-like"/>
    <property type="match status" value="1"/>
</dbReference>
<proteinExistence type="inferred from homology"/>
<dbReference type="GO" id="GO:0003755">
    <property type="term" value="F:peptidyl-prolyl cis-trans isomerase activity"/>
    <property type="evidence" value="ECO:0007669"/>
    <property type="project" value="UniProtKB-UniRule"/>
</dbReference>
<accession>A0A6M1TSU6</accession>
<comment type="caution">
    <text evidence="6">The sequence shown here is derived from an EMBL/GenBank/DDBJ whole genome shotgun (WGS) entry which is preliminary data.</text>
</comment>
<dbReference type="RefSeq" id="WP_165048809.1">
    <property type="nucleotide sequence ID" value="NZ_JAALFE010000006.1"/>
</dbReference>
<comment type="function">
    <text evidence="4">PPIases accelerate the folding of proteins. It catalyzes the cis-trans isomerization of proline imidic peptide bonds in oligopeptides.</text>
</comment>
<reference evidence="6 7" key="1">
    <citation type="submission" date="2020-02" db="EMBL/GenBank/DDBJ databases">
        <title>Rhodobacter translucens sp. nov., a novel bacterium isolated from activated sludge.</title>
        <authorList>
            <person name="Liu J."/>
        </authorList>
    </citation>
    <scope>NUCLEOTIDE SEQUENCE [LARGE SCALE GENOMIC DNA]</scope>
    <source>
        <strain evidence="6 7">HX-7-19</strain>
    </source>
</reference>
<evidence type="ECO:0000259" key="5">
    <source>
        <dbReference type="PROSITE" id="PS50072"/>
    </source>
</evidence>
<sequence length="202" mass="20664">MSRDRFIAAGIFALGLAALGGFALSQSATAQDATDGPGPNLVIEVAGGTAGTIVIDMAQDVAPNHVAQITALAQEGAYDGVVFHRVIDGFMAQTGDVEFGKTGGDLSMAGMGGSSKPDLAAEFSSLSFDRGVVGMARSMDPNSANSQFFIMFAPAPHLDGQYTIVGKVISGMEVVDAIKKGDEAANGAVEAPDYMAKVTVQE</sequence>
<dbReference type="AlphaFoldDB" id="A0A6M1TSU6"/>
<dbReference type="Pfam" id="PF00160">
    <property type="entry name" value="Pro_isomerase"/>
    <property type="match status" value="1"/>
</dbReference>
<gene>
    <name evidence="6" type="ORF">G5V65_08195</name>
</gene>
<dbReference type="InterPro" id="IPR029000">
    <property type="entry name" value="Cyclophilin-like_dom_sf"/>
</dbReference>
<dbReference type="InterPro" id="IPR002130">
    <property type="entry name" value="Cyclophilin-type_PPIase_dom"/>
</dbReference>
<evidence type="ECO:0000313" key="7">
    <source>
        <dbReference type="Proteomes" id="UP000474758"/>
    </source>
</evidence>
<comment type="catalytic activity">
    <reaction evidence="4">
        <text>[protein]-peptidylproline (omega=180) = [protein]-peptidylproline (omega=0)</text>
        <dbReference type="Rhea" id="RHEA:16237"/>
        <dbReference type="Rhea" id="RHEA-COMP:10747"/>
        <dbReference type="Rhea" id="RHEA-COMP:10748"/>
        <dbReference type="ChEBI" id="CHEBI:83833"/>
        <dbReference type="ChEBI" id="CHEBI:83834"/>
        <dbReference type="EC" id="5.2.1.8"/>
    </reaction>
</comment>
<dbReference type="GO" id="GO:0006457">
    <property type="term" value="P:protein folding"/>
    <property type="evidence" value="ECO:0007669"/>
    <property type="project" value="InterPro"/>
</dbReference>
<dbReference type="InterPro" id="IPR044666">
    <property type="entry name" value="Cyclophilin_A-like"/>
</dbReference>
<dbReference type="EC" id="5.2.1.8" evidence="4"/>
<evidence type="ECO:0000256" key="2">
    <source>
        <dbReference type="ARBA" id="ARBA00023110"/>
    </source>
</evidence>
<keyword evidence="3 4" id="KW-0413">Isomerase</keyword>
<keyword evidence="4" id="KW-0732">Signal</keyword>
<evidence type="ECO:0000256" key="1">
    <source>
        <dbReference type="ARBA" id="ARBA00007365"/>
    </source>
</evidence>
<comment type="similarity">
    <text evidence="1 4">Belongs to the cyclophilin-type PPIase family.</text>
</comment>
<dbReference type="Proteomes" id="UP000474758">
    <property type="component" value="Unassembled WGS sequence"/>
</dbReference>
<feature type="chain" id="PRO_5027139458" description="Peptidyl-prolyl cis-trans isomerase" evidence="4">
    <location>
        <begin position="31"/>
        <end position="202"/>
    </location>
</feature>